<protein>
    <recommendedName>
        <fullName evidence="2">Membrane protein 6-pyruvoyl-tetrahydropterin synthase-related domain-containing protein</fullName>
    </recommendedName>
</protein>
<evidence type="ECO:0000256" key="1">
    <source>
        <dbReference type="SAM" id="Phobius"/>
    </source>
</evidence>
<feature type="domain" description="Membrane protein 6-pyruvoyl-tetrahydropterin synthase-related" evidence="2">
    <location>
        <begin position="86"/>
        <end position="439"/>
    </location>
</feature>
<evidence type="ECO:0000259" key="2">
    <source>
        <dbReference type="Pfam" id="PF10131"/>
    </source>
</evidence>
<evidence type="ECO:0000313" key="3">
    <source>
        <dbReference type="EMBL" id="KSU09490.1"/>
    </source>
</evidence>
<gene>
    <name evidence="3" type="ORF">LMG8520_1390</name>
</gene>
<keyword evidence="1" id="KW-1133">Transmembrane helix</keyword>
<feature type="transmembrane region" description="Helical" evidence="1">
    <location>
        <begin position="368"/>
        <end position="388"/>
    </location>
</feature>
<feature type="transmembrane region" description="Helical" evidence="1">
    <location>
        <begin position="169"/>
        <end position="186"/>
    </location>
</feature>
<proteinExistence type="predicted"/>
<feature type="transmembrane region" description="Helical" evidence="1">
    <location>
        <begin position="20"/>
        <end position="38"/>
    </location>
</feature>
<feature type="transmembrane region" description="Helical" evidence="1">
    <location>
        <begin position="585"/>
        <end position="606"/>
    </location>
</feature>
<feature type="transmembrane region" description="Helical" evidence="1">
    <location>
        <begin position="305"/>
        <end position="323"/>
    </location>
</feature>
<dbReference type="RefSeq" id="WP_058209774.1">
    <property type="nucleotide sequence ID" value="NZ_LKLP01000073.1"/>
</dbReference>
<keyword evidence="1" id="KW-0472">Membrane</keyword>
<comment type="caution">
    <text evidence="3">The sequence shown here is derived from an EMBL/GenBank/DDBJ whole genome shotgun (WGS) entry which is preliminary data.</text>
</comment>
<dbReference type="Pfam" id="PF10131">
    <property type="entry name" value="PTPS_related"/>
    <property type="match status" value="1"/>
</dbReference>
<feature type="transmembrane region" description="Helical" evidence="1">
    <location>
        <begin position="107"/>
        <end position="128"/>
    </location>
</feature>
<name>A0A0V8D7E6_LACLL</name>
<reference evidence="4" key="1">
    <citation type="submission" date="2015-10" db="EMBL/GenBank/DDBJ databases">
        <title>Draft Genome Sequences of 11 Lactococcus lactis subspecies cremoris strains.</title>
        <authorList>
            <person name="Wels M."/>
            <person name="Backus L."/>
            <person name="Boekhorst J."/>
            <person name="Dijkstra A."/>
            <person name="Beerthuizen M."/>
            <person name="Kelly W."/>
            <person name="Siezen R."/>
            <person name="Bachmann H."/>
            <person name="Van Hijum S."/>
        </authorList>
    </citation>
    <scope>NUCLEOTIDE SEQUENCE [LARGE SCALE GENOMIC DNA]</scope>
    <source>
        <strain evidence="4">LMG8520</strain>
    </source>
</reference>
<feature type="transmembrane region" description="Helical" evidence="1">
    <location>
        <begin position="238"/>
        <end position="261"/>
    </location>
</feature>
<evidence type="ECO:0000313" key="4">
    <source>
        <dbReference type="Proteomes" id="UP000054230"/>
    </source>
</evidence>
<accession>A0A0V8D7E6</accession>
<feature type="transmembrane region" description="Helical" evidence="1">
    <location>
        <begin position="394"/>
        <end position="415"/>
    </location>
</feature>
<dbReference type="Proteomes" id="UP000054230">
    <property type="component" value="Unassembled WGS sequence"/>
</dbReference>
<feature type="transmembrane region" description="Helical" evidence="1">
    <location>
        <begin position="335"/>
        <end position="356"/>
    </location>
</feature>
<feature type="transmembrane region" description="Helical" evidence="1">
    <location>
        <begin position="193"/>
        <end position="226"/>
    </location>
</feature>
<dbReference type="AlphaFoldDB" id="A0A0V8D7E6"/>
<dbReference type="InterPro" id="IPR018776">
    <property type="entry name" value="Membrane_prot_PTPS-rel_domain"/>
</dbReference>
<organism evidence="3 4">
    <name type="scientific">Lactococcus lactis subsp. lactis</name>
    <name type="common">Streptococcus lactis</name>
    <dbReference type="NCBI Taxonomy" id="1360"/>
    <lineage>
        <taxon>Bacteria</taxon>
        <taxon>Bacillati</taxon>
        <taxon>Bacillota</taxon>
        <taxon>Bacilli</taxon>
        <taxon>Lactobacillales</taxon>
        <taxon>Streptococcaceae</taxon>
        <taxon>Lactococcus</taxon>
    </lineage>
</organism>
<feature type="transmembrane region" description="Helical" evidence="1">
    <location>
        <begin position="140"/>
        <end position="163"/>
    </location>
</feature>
<dbReference type="EMBL" id="LKLP01000073">
    <property type="protein sequence ID" value="KSU09490.1"/>
    <property type="molecule type" value="Genomic_DNA"/>
</dbReference>
<dbReference type="PATRIC" id="fig|1360.106.peg.895"/>
<sequence>MLEIKKEKEFVKKEGHKHTYIFYFFVLLISILVTFPFYTGNFHAGNDFAFNYARVMSTISSLKNGQIIPQFDPHALSGFGYAWNEFYGPLPTYIISSIQSLVKSWPLSFALFNTICILISGILILIFSKEVLKGTAKSNWYGLLAFIIFAFSNSTYINLYYYANPSQPLALLFVILLFLGITKMFTKRSWGAFLLISFGAAGLPLSHTVTTICSIPFIVLYVLFLIIKKHNLKENLKVIGLGFLSMISAVALSAFFLFPLLENLKSRVYNVSNPAFSRSFGWNNIDYFQGKWETLYKSGYSFHKYPTLVFVILILLVFVGSLINFKKTVAKYSLFFSFSSLIIMVMQLPIFPWNLFSAFTIVQDPARFSTLFGFFSALGTVFLLSILFEKISLKFSYSLIIILFIVFSIFGFLEFSNRIQKGSKPLFAPAQNLLNRTTFNYNKNPDTIAIGEYLPQAIGTHSQPYNKTIQQFYKDKNVYSMRNQAMIYLQQRGKYPKALSKNIQISEYTKRGSHVTFRGVTDSKNASVEIPEIYYKGFKAYTRSGAKKNYLTTKISKNGFLEIEVSANFSGRIYSYFGMSPATKFGGILSLITLISLLIISIWKYFYKIGQNRHVV</sequence>
<keyword evidence="1" id="KW-0812">Transmembrane</keyword>